<reference evidence="2" key="1">
    <citation type="submission" date="2017-07" db="EMBL/GenBank/DDBJ databases">
        <title>Taro Niue Genome Assembly and Annotation.</title>
        <authorList>
            <person name="Atibalentja N."/>
            <person name="Keating K."/>
            <person name="Fields C.J."/>
        </authorList>
    </citation>
    <scope>NUCLEOTIDE SEQUENCE</scope>
    <source>
        <strain evidence="2">Niue_2</strain>
        <tissue evidence="2">Leaf</tissue>
    </source>
</reference>
<organism evidence="2 3">
    <name type="scientific">Colocasia esculenta</name>
    <name type="common">Wild taro</name>
    <name type="synonym">Arum esculentum</name>
    <dbReference type="NCBI Taxonomy" id="4460"/>
    <lineage>
        <taxon>Eukaryota</taxon>
        <taxon>Viridiplantae</taxon>
        <taxon>Streptophyta</taxon>
        <taxon>Embryophyta</taxon>
        <taxon>Tracheophyta</taxon>
        <taxon>Spermatophyta</taxon>
        <taxon>Magnoliopsida</taxon>
        <taxon>Liliopsida</taxon>
        <taxon>Araceae</taxon>
        <taxon>Aroideae</taxon>
        <taxon>Colocasieae</taxon>
        <taxon>Colocasia</taxon>
    </lineage>
</organism>
<dbReference type="PANTHER" id="PTHR12373">
    <property type="entry name" value="ENHANCER OF RUDIMENTARY ERH"/>
    <property type="match status" value="1"/>
</dbReference>
<dbReference type="Gene3D" id="3.30.2260.10">
    <property type="entry name" value="Enhancer of rudimentary"/>
    <property type="match status" value="1"/>
</dbReference>
<accession>A0A843WIF5</accession>
<proteinExistence type="inferred from homology"/>
<dbReference type="Pfam" id="PF01133">
    <property type="entry name" value="ER"/>
    <property type="match status" value="1"/>
</dbReference>
<comment type="caution">
    <text evidence="2">The sequence shown here is derived from an EMBL/GenBank/DDBJ whole genome shotgun (WGS) entry which is preliminary data.</text>
</comment>
<dbReference type="AlphaFoldDB" id="A0A843WIF5"/>
<sequence>MMPFFACVDFMLVRSLLARRCRLYFLFTQGLCNLCILSTAGRAPFLSLVSSMADECQGTANKHTIILMQSSPNRATRTFMDYDSIGQAMDGKTVPKMYYFNIKFESDQIVPLRFKHLAMD</sequence>
<dbReference type="EMBL" id="NMUH01003854">
    <property type="protein sequence ID" value="MQM07357.1"/>
    <property type="molecule type" value="Genomic_DNA"/>
</dbReference>
<comment type="similarity">
    <text evidence="1">Belongs to the E(R) family.</text>
</comment>
<dbReference type="InterPro" id="IPR035912">
    <property type="entry name" value="EHR_sf"/>
</dbReference>
<dbReference type="OrthoDB" id="7887808at2759"/>
<evidence type="ECO:0000313" key="3">
    <source>
        <dbReference type="Proteomes" id="UP000652761"/>
    </source>
</evidence>
<name>A0A843WIF5_COLES</name>
<dbReference type="PANTHER" id="PTHR12373:SF0">
    <property type="entry name" value="ENHANCER OF RUDIMENTARY HOMOLOG"/>
    <property type="match status" value="1"/>
</dbReference>
<dbReference type="InterPro" id="IPR000781">
    <property type="entry name" value="ERH"/>
</dbReference>
<protein>
    <submittedName>
        <fullName evidence="2">Uncharacterized protein</fullName>
    </submittedName>
</protein>
<evidence type="ECO:0000256" key="1">
    <source>
        <dbReference type="ARBA" id="ARBA00007491"/>
    </source>
</evidence>
<evidence type="ECO:0000313" key="2">
    <source>
        <dbReference type="EMBL" id="MQM07357.1"/>
    </source>
</evidence>
<dbReference type="Proteomes" id="UP000652761">
    <property type="component" value="Unassembled WGS sequence"/>
</dbReference>
<keyword evidence="3" id="KW-1185">Reference proteome</keyword>
<gene>
    <name evidence="2" type="ORF">Taro_040201</name>
</gene>
<dbReference type="SUPFAM" id="SSF143875">
    <property type="entry name" value="ERH-like"/>
    <property type="match status" value="1"/>
</dbReference>